<organism evidence="2 3">
    <name type="scientific">Umezawaea tangerina</name>
    <dbReference type="NCBI Taxonomy" id="84725"/>
    <lineage>
        <taxon>Bacteria</taxon>
        <taxon>Bacillati</taxon>
        <taxon>Actinomycetota</taxon>
        <taxon>Actinomycetes</taxon>
        <taxon>Pseudonocardiales</taxon>
        <taxon>Pseudonocardiaceae</taxon>
        <taxon>Umezawaea</taxon>
    </lineage>
</organism>
<accession>A0A2T0SE61</accession>
<evidence type="ECO:0000313" key="3">
    <source>
        <dbReference type="Proteomes" id="UP000239494"/>
    </source>
</evidence>
<feature type="transmembrane region" description="Helical" evidence="1">
    <location>
        <begin position="25"/>
        <end position="45"/>
    </location>
</feature>
<evidence type="ECO:0000313" key="2">
    <source>
        <dbReference type="EMBL" id="PRY31694.1"/>
    </source>
</evidence>
<reference evidence="2 3" key="1">
    <citation type="submission" date="2018-03" db="EMBL/GenBank/DDBJ databases">
        <title>Genomic Encyclopedia of Archaeal and Bacterial Type Strains, Phase II (KMG-II): from individual species to whole genera.</title>
        <authorList>
            <person name="Goeker M."/>
        </authorList>
    </citation>
    <scope>NUCLEOTIDE SEQUENCE [LARGE SCALE GENOMIC DNA]</scope>
    <source>
        <strain evidence="2 3">DSM 44720</strain>
    </source>
</reference>
<keyword evidence="1" id="KW-0472">Membrane</keyword>
<keyword evidence="3" id="KW-1185">Reference proteome</keyword>
<gene>
    <name evidence="2" type="ORF">CLV43_122100</name>
</gene>
<feature type="transmembrane region" description="Helical" evidence="1">
    <location>
        <begin position="51"/>
        <end position="69"/>
    </location>
</feature>
<evidence type="ECO:0000256" key="1">
    <source>
        <dbReference type="SAM" id="Phobius"/>
    </source>
</evidence>
<comment type="caution">
    <text evidence="2">The sequence shown here is derived from an EMBL/GenBank/DDBJ whole genome shotgun (WGS) entry which is preliminary data.</text>
</comment>
<dbReference type="EMBL" id="PVTF01000022">
    <property type="protein sequence ID" value="PRY31694.1"/>
    <property type="molecule type" value="Genomic_DNA"/>
</dbReference>
<dbReference type="Proteomes" id="UP000239494">
    <property type="component" value="Unassembled WGS sequence"/>
</dbReference>
<name>A0A2T0SE61_9PSEU</name>
<dbReference type="AlphaFoldDB" id="A0A2T0SE61"/>
<feature type="transmembrane region" description="Helical" evidence="1">
    <location>
        <begin position="101"/>
        <end position="134"/>
    </location>
</feature>
<sequence>MELPFAVHEAVRVEFEGRWVRVRRWLVAGFLVPVVVAVVVAVVAWSGGAVVGWLVLAVGCVGAVGFVLARGFSQRWDVPLVGVFGVPQVVGAGMVAGRGGVVVVVAVVVGVLLVVRAHVVLVDPVGGVVAGTGLRVRSRTRAVRGASLGLCRAFAAVDGEWLRWEMGPGPTAVDLVGGAVPLREVTGVWVAEAVGVPAGPVVVVRTVRGWAQVLVGDPVGFAALVDRRLRMVAGIG</sequence>
<proteinExistence type="predicted"/>
<keyword evidence="1" id="KW-0812">Transmembrane</keyword>
<protein>
    <submittedName>
        <fullName evidence="2">Uncharacterized protein</fullName>
    </submittedName>
</protein>
<feature type="transmembrane region" description="Helical" evidence="1">
    <location>
        <begin position="76"/>
        <end position="95"/>
    </location>
</feature>
<keyword evidence="1" id="KW-1133">Transmembrane helix</keyword>